<protein>
    <submittedName>
        <fullName evidence="2">Putative inactive purple acid phosphatase 16</fullName>
    </submittedName>
</protein>
<accession>A0A6A1UMG9</accession>
<dbReference type="InterPro" id="IPR004843">
    <property type="entry name" value="Calcineurin-like_PHP"/>
</dbReference>
<evidence type="ECO:0000259" key="1">
    <source>
        <dbReference type="Pfam" id="PF00149"/>
    </source>
</evidence>
<feature type="domain" description="Calcineurin-like phosphoesterase" evidence="1">
    <location>
        <begin position="54"/>
        <end position="325"/>
    </location>
</feature>
<reference evidence="2 3" key="1">
    <citation type="journal article" date="2019" name="Plant Biotechnol. J.">
        <title>The red bayberry genome and genetic basis of sex determination.</title>
        <authorList>
            <person name="Jia H.M."/>
            <person name="Jia H.J."/>
            <person name="Cai Q.L."/>
            <person name="Wang Y."/>
            <person name="Zhao H.B."/>
            <person name="Yang W.F."/>
            <person name="Wang G.Y."/>
            <person name="Li Y.H."/>
            <person name="Zhan D.L."/>
            <person name="Shen Y.T."/>
            <person name="Niu Q.F."/>
            <person name="Chang L."/>
            <person name="Qiu J."/>
            <person name="Zhao L."/>
            <person name="Xie H.B."/>
            <person name="Fu W.Y."/>
            <person name="Jin J."/>
            <person name="Li X.W."/>
            <person name="Jiao Y."/>
            <person name="Zhou C.C."/>
            <person name="Tu T."/>
            <person name="Chai C.Y."/>
            <person name="Gao J.L."/>
            <person name="Fan L.J."/>
            <person name="van de Weg E."/>
            <person name="Wang J.Y."/>
            <person name="Gao Z.S."/>
        </authorList>
    </citation>
    <scope>NUCLEOTIDE SEQUENCE [LARGE SCALE GENOMIC DNA]</scope>
    <source>
        <tissue evidence="2">Leaves</tissue>
    </source>
</reference>
<dbReference type="GO" id="GO:0016788">
    <property type="term" value="F:hydrolase activity, acting on ester bonds"/>
    <property type="evidence" value="ECO:0007669"/>
    <property type="project" value="TreeGrafter"/>
</dbReference>
<dbReference type="Proteomes" id="UP000516437">
    <property type="component" value="Unassembled WGS sequence"/>
</dbReference>
<dbReference type="AlphaFoldDB" id="A0A6A1UMG9"/>
<gene>
    <name evidence="2" type="ORF">CJ030_MR0G003687</name>
</gene>
<dbReference type="GO" id="GO:0005737">
    <property type="term" value="C:cytoplasm"/>
    <property type="evidence" value="ECO:0007669"/>
    <property type="project" value="TreeGrafter"/>
</dbReference>
<keyword evidence="3" id="KW-1185">Reference proteome</keyword>
<dbReference type="InterPro" id="IPR011230">
    <property type="entry name" value="PAP14/16/28/29"/>
</dbReference>
<comment type="caution">
    <text evidence="2">The sequence shown here is derived from an EMBL/GenBank/DDBJ whole genome shotgun (WGS) entry which is preliminary data.</text>
</comment>
<dbReference type="CDD" id="cd07383">
    <property type="entry name" value="MPP_Dcr2"/>
    <property type="match status" value="1"/>
</dbReference>
<dbReference type="InterPro" id="IPR029052">
    <property type="entry name" value="Metallo-depent_PP-like"/>
</dbReference>
<proteinExistence type="predicted"/>
<dbReference type="PIRSF" id="PIRSF030250">
    <property type="entry name" value="Ptase_At2g46880"/>
    <property type="match status" value="1"/>
</dbReference>
<name>A0A6A1UMG9_9ROSI</name>
<dbReference type="OrthoDB" id="783096at2759"/>
<sequence>MASSPSRVTIISALARFCLFFLFLILTVGLIHQVLARPKSRSKTYPQMRAGAPFKIAIFADLHYGENGWTDWGPRQDVNSTRVMSTVLDAETPDFVIYLGDVITANNMPIANASLYWDQAISPTTSRGIPFASVFGNHDDAPFEWPTEWFSAPGIPQLVCPAAKSTCSGEEACSFRGTPRLELMKHELDQNVPSFSQNGPTELWPSVSNYVLPVSSSASPKTPVVYLYFLDSGGGSYPEIISSAQVDWFQNKSAEINPDSRVPELIFWHIPSQAYKNVAPRFGIHQPCVGLINKESVAPQEAETGIMNLLVKRPSVKAIFVGHNHGLDWCCPYEKLWLCFARHTGYGGYGSWARGARIVEITQQPFSVKSWIRMEDNVVHSRVDLSS</sequence>
<evidence type="ECO:0000313" key="3">
    <source>
        <dbReference type="Proteomes" id="UP000516437"/>
    </source>
</evidence>
<dbReference type="EMBL" id="RXIC02000066">
    <property type="protein sequence ID" value="KAB1201452.1"/>
    <property type="molecule type" value="Genomic_DNA"/>
</dbReference>
<dbReference type="FunFam" id="3.60.21.10:FF:000172">
    <property type="entry name" value="Predicted protein"/>
    <property type="match status" value="1"/>
</dbReference>
<dbReference type="SUPFAM" id="SSF56300">
    <property type="entry name" value="Metallo-dependent phosphatases"/>
    <property type="match status" value="1"/>
</dbReference>
<evidence type="ECO:0000313" key="2">
    <source>
        <dbReference type="EMBL" id="KAB1201452.1"/>
    </source>
</evidence>
<organism evidence="2 3">
    <name type="scientific">Morella rubra</name>
    <name type="common">Chinese bayberry</name>
    <dbReference type="NCBI Taxonomy" id="262757"/>
    <lineage>
        <taxon>Eukaryota</taxon>
        <taxon>Viridiplantae</taxon>
        <taxon>Streptophyta</taxon>
        <taxon>Embryophyta</taxon>
        <taxon>Tracheophyta</taxon>
        <taxon>Spermatophyta</taxon>
        <taxon>Magnoliopsida</taxon>
        <taxon>eudicotyledons</taxon>
        <taxon>Gunneridae</taxon>
        <taxon>Pentapetalae</taxon>
        <taxon>rosids</taxon>
        <taxon>fabids</taxon>
        <taxon>Fagales</taxon>
        <taxon>Myricaceae</taxon>
        <taxon>Morella</taxon>
    </lineage>
</organism>
<dbReference type="PANTHER" id="PTHR32440:SF11">
    <property type="entry name" value="METALLOPHOSPHOESTERASE DOMAIN-CONTAINING PROTEIN"/>
    <property type="match status" value="1"/>
</dbReference>
<dbReference type="Gene3D" id="3.60.21.10">
    <property type="match status" value="1"/>
</dbReference>
<dbReference type="Pfam" id="PF00149">
    <property type="entry name" value="Metallophos"/>
    <property type="match status" value="1"/>
</dbReference>
<dbReference type="PANTHER" id="PTHR32440">
    <property type="entry name" value="PHOSPHATASE DCR2-RELATED-RELATED"/>
    <property type="match status" value="1"/>
</dbReference>